<keyword evidence="10" id="KW-1185">Reference proteome</keyword>
<dbReference type="InterPro" id="IPR047021">
    <property type="entry name" value="REXO1/3/4-like"/>
</dbReference>
<comment type="subcellular location">
    <subcellularLocation>
        <location evidence="1">Nucleus</location>
    </subcellularLocation>
</comment>
<dbReference type="SUPFAM" id="SSF53098">
    <property type="entry name" value="Ribonuclease H-like"/>
    <property type="match status" value="1"/>
</dbReference>
<evidence type="ECO:0000313" key="9">
    <source>
        <dbReference type="EMBL" id="GHP07750.1"/>
    </source>
</evidence>
<keyword evidence="5 9" id="KW-0269">Exonuclease</keyword>
<dbReference type="AlphaFoldDB" id="A0A830HPN5"/>
<reference evidence="9" key="1">
    <citation type="submission" date="2020-10" db="EMBL/GenBank/DDBJ databases">
        <title>Unveiling of a novel bifunctional photoreceptor, Dualchrome1, isolated from a cosmopolitan green alga.</title>
        <authorList>
            <person name="Suzuki S."/>
            <person name="Kawachi M."/>
        </authorList>
    </citation>
    <scope>NUCLEOTIDE SEQUENCE</scope>
    <source>
        <strain evidence="9">NIES 2893</strain>
    </source>
</reference>
<evidence type="ECO:0000256" key="7">
    <source>
        <dbReference type="SAM" id="MobiDB-lite"/>
    </source>
</evidence>
<evidence type="ECO:0000259" key="8">
    <source>
        <dbReference type="SMART" id="SM00479"/>
    </source>
</evidence>
<evidence type="ECO:0000256" key="3">
    <source>
        <dbReference type="ARBA" id="ARBA00022722"/>
    </source>
</evidence>
<evidence type="ECO:0000256" key="1">
    <source>
        <dbReference type="ARBA" id="ARBA00004123"/>
    </source>
</evidence>
<dbReference type="GO" id="GO:0003676">
    <property type="term" value="F:nucleic acid binding"/>
    <property type="evidence" value="ECO:0007669"/>
    <property type="project" value="InterPro"/>
</dbReference>
<feature type="compositionally biased region" description="Low complexity" evidence="7">
    <location>
        <begin position="208"/>
        <end position="217"/>
    </location>
</feature>
<dbReference type="InterPro" id="IPR036397">
    <property type="entry name" value="RNaseH_sf"/>
</dbReference>
<gene>
    <name evidence="9" type="ORF">PPROV_000649200</name>
</gene>
<feature type="region of interest" description="Disordered" evidence="7">
    <location>
        <begin position="207"/>
        <end position="234"/>
    </location>
</feature>
<evidence type="ECO:0000256" key="6">
    <source>
        <dbReference type="ARBA" id="ARBA00023242"/>
    </source>
</evidence>
<dbReference type="InterPro" id="IPR013520">
    <property type="entry name" value="Ribonucl_H"/>
</dbReference>
<dbReference type="OrthoDB" id="206335at2759"/>
<dbReference type="InterPro" id="IPR034922">
    <property type="entry name" value="REX1-like_exo"/>
</dbReference>
<evidence type="ECO:0000256" key="4">
    <source>
        <dbReference type="ARBA" id="ARBA00022801"/>
    </source>
</evidence>
<organism evidence="9 10">
    <name type="scientific">Pycnococcus provasolii</name>
    <dbReference type="NCBI Taxonomy" id="41880"/>
    <lineage>
        <taxon>Eukaryota</taxon>
        <taxon>Viridiplantae</taxon>
        <taxon>Chlorophyta</taxon>
        <taxon>Pseudoscourfieldiophyceae</taxon>
        <taxon>Pseudoscourfieldiales</taxon>
        <taxon>Pycnococcaceae</taxon>
        <taxon>Pycnococcus</taxon>
    </lineage>
</organism>
<dbReference type="PANTHER" id="PTHR12801:SF115">
    <property type="entry name" value="FI18136P1-RELATED"/>
    <property type="match status" value="1"/>
</dbReference>
<protein>
    <submittedName>
        <fullName evidence="9">REX1, RNA exonuclease 1</fullName>
    </submittedName>
</protein>
<feature type="domain" description="Exonuclease" evidence="8">
    <location>
        <begin position="308"/>
        <end position="484"/>
    </location>
</feature>
<evidence type="ECO:0000256" key="2">
    <source>
        <dbReference type="ARBA" id="ARBA00006357"/>
    </source>
</evidence>
<name>A0A830HPN5_9CHLO</name>
<sequence length="764" mass="81897">MSSRQGGVHVRFSTPSQHKRLGDLAAGILALIDWRERPPSESPSESELGDVKKGNGVGDGDGGGHQDVEGPSVSALSSDLSDDDDREPSRDTPLAPSSCARSIALECRNYASRWLRQTKQGKHVAYGVARGVVAIHIPGLCSDHYTELAQLLPKLRQRFGTQASCMVSPSGMSFYPATACYATHTRQKRPASERGVGSALKKIRAEGDNTAASANAAEEADPKPIPPAEEHNQDEEDDFVLYGDLDGRGDPLPLAHLAMTPLQMLENGFPVPVAASSPGEPPRCPPGYVATQPRHLIRGGHDGASTPRLFALDCEMVCTEAQGLELARVTLLDADGRAVLDRFVKPANHVVDYVTRYSGVSPDDLSGDPDDGTGEVTPMAIPHGQPPLTFARARTLVLSILADDDVLVGHSLDNDLHALRLVHANVIDTATFFKSKRGPPYKPGLRELMETVLGRAIQEENHDSAEDARAALSLVKYAANSLNLSTSPWFVPSNDGARKRAPHFAPLGAAAPEWSLGPSIFSILSELGVKCDAVGSISLINRLAGGIPDVNCVATKADVACATSTTGGDALGFREAQSQMASAVEALSRLASERLTGDVSANHRWFAHVSLEALGHFWERRADRCRAAVRVATAEVDARLGGGSTPAARDDALRDASDAARREHLRTLPDEQARVFSIVDNAVDDVCASLPRGVAVLLYSGQGDAPSARMLQERRWDETGFRAGKPIPLDGNTRRWGADREAELTRVMNRARRGLCMVKATDDW</sequence>
<comment type="similarity">
    <text evidence="2">Belongs to the REXO1/REXO3 family.</text>
</comment>
<evidence type="ECO:0000313" key="10">
    <source>
        <dbReference type="Proteomes" id="UP000660262"/>
    </source>
</evidence>
<feature type="region of interest" description="Disordered" evidence="7">
    <location>
        <begin position="35"/>
        <end position="96"/>
    </location>
</feature>
<dbReference type="SMART" id="SM00479">
    <property type="entry name" value="EXOIII"/>
    <property type="match status" value="1"/>
</dbReference>
<dbReference type="PANTHER" id="PTHR12801">
    <property type="entry name" value="RNA EXONUCLEASE REXO1 / RECO3 FAMILY MEMBER-RELATED"/>
    <property type="match status" value="1"/>
</dbReference>
<accession>A0A830HPN5</accession>
<keyword evidence="6" id="KW-0539">Nucleus</keyword>
<keyword evidence="3" id="KW-0540">Nuclease</keyword>
<dbReference type="Proteomes" id="UP000660262">
    <property type="component" value="Unassembled WGS sequence"/>
</dbReference>
<dbReference type="GO" id="GO:0004527">
    <property type="term" value="F:exonuclease activity"/>
    <property type="evidence" value="ECO:0007669"/>
    <property type="project" value="UniProtKB-KW"/>
</dbReference>
<dbReference type="GO" id="GO:0005634">
    <property type="term" value="C:nucleus"/>
    <property type="evidence" value="ECO:0007669"/>
    <property type="project" value="UniProtKB-SubCell"/>
</dbReference>
<dbReference type="EMBL" id="BNJQ01000018">
    <property type="protein sequence ID" value="GHP07750.1"/>
    <property type="molecule type" value="Genomic_DNA"/>
</dbReference>
<keyword evidence="4" id="KW-0378">Hydrolase</keyword>
<dbReference type="Gene3D" id="3.30.420.10">
    <property type="entry name" value="Ribonuclease H-like superfamily/Ribonuclease H"/>
    <property type="match status" value="1"/>
</dbReference>
<comment type="caution">
    <text evidence="9">The sequence shown here is derived from an EMBL/GenBank/DDBJ whole genome shotgun (WGS) entry which is preliminary data.</text>
</comment>
<dbReference type="InterPro" id="IPR012337">
    <property type="entry name" value="RNaseH-like_sf"/>
</dbReference>
<evidence type="ECO:0000256" key="5">
    <source>
        <dbReference type="ARBA" id="ARBA00022839"/>
    </source>
</evidence>
<proteinExistence type="inferred from homology"/>
<dbReference type="CDD" id="cd06145">
    <property type="entry name" value="REX1_like"/>
    <property type="match status" value="1"/>
</dbReference>